<reference evidence="4" key="1">
    <citation type="submission" date="2018-06" db="EMBL/GenBank/DDBJ databases">
        <title>Genome assembly of Danube salmon.</title>
        <authorList>
            <person name="Macqueen D.J."/>
            <person name="Gundappa M.K."/>
        </authorList>
    </citation>
    <scope>NUCLEOTIDE SEQUENCE [LARGE SCALE GENOMIC DNA]</scope>
</reference>
<evidence type="ECO:0000259" key="2">
    <source>
        <dbReference type="Pfam" id="PF00078"/>
    </source>
</evidence>
<keyword evidence="1" id="KW-0732">Signal</keyword>
<proteinExistence type="predicted"/>
<dbReference type="InterPro" id="IPR000477">
    <property type="entry name" value="RT_dom"/>
</dbReference>
<reference evidence="3" key="3">
    <citation type="submission" date="2025-09" db="UniProtKB">
        <authorList>
            <consortium name="Ensembl"/>
        </authorList>
    </citation>
    <scope>IDENTIFICATION</scope>
</reference>
<name>A0A4W5PTY3_9TELE</name>
<evidence type="ECO:0000256" key="1">
    <source>
        <dbReference type="SAM" id="SignalP"/>
    </source>
</evidence>
<dbReference type="AlphaFoldDB" id="A0A4W5PTY3"/>
<dbReference type="Proteomes" id="UP000314982">
    <property type="component" value="Unassembled WGS sequence"/>
</dbReference>
<dbReference type="Pfam" id="PF00078">
    <property type="entry name" value="RVT_1"/>
    <property type="match status" value="1"/>
</dbReference>
<feature type="domain" description="Reverse transcriptase" evidence="2">
    <location>
        <begin position="34"/>
        <end position="147"/>
    </location>
</feature>
<keyword evidence="4" id="KW-1185">Reference proteome</keyword>
<feature type="signal peptide" evidence="1">
    <location>
        <begin position="1"/>
        <end position="27"/>
    </location>
</feature>
<sequence>YHSSRRLALRMVILGLCAALLVQQCLHTPPASDLKSYLDNRKQMGGVLSPLLFVLCVNTLDSNLPISIHPVKCADDLTLIELFPGNLPCQQTQAAVNAVAEWGKTNCLYVNEKKTKDMLISRLDVLPNPLKRPWRRLIVEKLTFNYLATALVDIPAVSIPIARSLKT</sequence>
<reference evidence="3" key="2">
    <citation type="submission" date="2025-08" db="UniProtKB">
        <authorList>
            <consortium name="Ensembl"/>
        </authorList>
    </citation>
    <scope>IDENTIFICATION</scope>
</reference>
<protein>
    <recommendedName>
        <fullName evidence="2">Reverse transcriptase domain-containing protein</fullName>
    </recommendedName>
</protein>
<evidence type="ECO:0000313" key="4">
    <source>
        <dbReference type="Proteomes" id="UP000314982"/>
    </source>
</evidence>
<evidence type="ECO:0000313" key="3">
    <source>
        <dbReference type="Ensembl" id="ENSHHUP00000068266.1"/>
    </source>
</evidence>
<feature type="chain" id="PRO_5021199477" description="Reverse transcriptase domain-containing protein" evidence="1">
    <location>
        <begin position="28"/>
        <end position="167"/>
    </location>
</feature>
<dbReference type="Ensembl" id="ENSHHUT00000070557.1">
    <property type="protein sequence ID" value="ENSHHUP00000068266.1"/>
    <property type="gene ID" value="ENSHHUG00000040252.1"/>
</dbReference>
<accession>A0A4W5PTY3</accession>
<organism evidence="3 4">
    <name type="scientific">Hucho hucho</name>
    <name type="common">huchen</name>
    <dbReference type="NCBI Taxonomy" id="62062"/>
    <lineage>
        <taxon>Eukaryota</taxon>
        <taxon>Metazoa</taxon>
        <taxon>Chordata</taxon>
        <taxon>Craniata</taxon>
        <taxon>Vertebrata</taxon>
        <taxon>Euteleostomi</taxon>
        <taxon>Actinopterygii</taxon>
        <taxon>Neopterygii</taxon>
        <taxon>Teleostei</taxon>
        <taxon>Protacanthopterygii</taxon>
        <taxon>Salmoniformes</taxon>
        <taxon>Salmonidae</taxon>
        <taxon>Salmoninae</taxon>
        <taxon>Hucho</taxon>
    </lineage>
</organism>